<feature type="transmembrane region" description="Helical" evidence="2">
    <location>
        <begin position="1581"/>
        <end position="1599"/>
    </location>
</feature>
<dbReference type="InterPro" id="IPR000421">
    <property type="entry name" value="FA58C"/>
</dbReference>
<protein>
    <recommendedName>
        <fullName evidence="3">F5/8 type C domain-containing protein</fullName>
    </recommendedName>
</protein>
<organism evidence="4 5">
    <name type="scientific">Sharpea porci</name>
    <dbReference type="NCBI Taxonomy" id="2652286"/>
    <lineage>
        <taxon>Bacteria</taxon>
        <taxon>Bacillati</taxon>
        <taxon>Bacillota</taxon>
        <taxon>Erysipelotrichia</taxon>
        <taxon>Erysipelotrichales</taxon>
        <taxon>Coprobacillaceae</taxon>
        <taxon>Sharpea</taxon>
    </lineage>
</organism>
<evidence type="ECO:0000256" key="2">
    <source>
        <dbReference type="SAM" id="Phobius"/>
    </source>
</evidence>
<dbReference type="InterPro" id="IPR013320">
    <property type="entry name" value="ConA-like_dom_sf"/>
</dbReference>
<dbReference type="Gene3D" id="1.20.1270.90">
    <property type="entry name" value="AF1782-like"/>
    <property type="match status" value="1"/>
</dbReference>
<dbReference type="SUPFAM" id="SSF51445">
    <property type="entry name" value="(Trans)glycosidases"/>
    <property type="match status" value="1"/>
</dbReference>
<comment type="caution">
    <text evidence="4">The sequence shown here is derived from an EMBL/GenBank/DDBJ whole genome shotgun (WGS) entry which is preliminary data.</text>
</comment>
<reference evidence="4 5" key="1">
    <citation type="submission" date="2019-08" db="EMBL/GenBank/DDBJ databases">
        <title>In-depth cultivation of the pig gut microbiome towards novel bacterial diversity and tailored functional studies.</title>
        <authorList>
            <person name="Wylensek D."/>
            <person name="Hitch T.C.A."/>
            <person name="Clavel T."/>
        </authorList>
    </citation>
    <scope>NUCLEOTIDE SEQUENCE [LARGE SCALE GENOMIC DNA]</scope>
    <source>
        <strain evidence="4 5">CA-Schmier-601-WT-3</strain>
    </source>
</reference>
<evidence type="ECO:0000313" key="5">
    <source>
        <dbReference type="Proteomes" id="UP000442619"/>
    </source>
</evidence>
<gene>
    <name evidence="4" type="ORF">FYJ79_06460</name>
</gene>
<dbReference type="Gene3D" id="2.60.120.260">
    <property type="entry name" value="Galactose-binding domain-like"/>
    <property type="match status" value="2"/>
</dbReference>
<accession>A0A844FU43</accession>
<dbReference type="InterPro" id="IPR013785">
    <property type="entry name" value="Aldolase_TIM"/>
</dbReference>
<keyword evidence="1" id="KW-0732">Signal</keyword>
<keyword evidence="5" id="KW-1185">Reference proteome</keyword>
<dbReference type="Gene3D" id="2.60.40.1220">
    <property type="match status" value="1"/>
</dbReference>
<evidence type="ECO:0000313" key="4">
    <source>
        <dbReference type="EMBL" id="MST89214.1"/>
    </source>
</evidence>
<dbReference type="Proteomes" id="UP000442619">
    <property type="component" value="Unassembled WGS sequence"/>
</dbReference>
<keyword evidence="2" id="KW-0812">Transmembrane</keyword>
<dbReference type="RefSeq" id="WP_154515677.1">
    <property type="nucleotide sequence ID" value="NZ_VUNM01000012.1"/>
</dbReference>
<sequence>MKNKWIYKGTAVLVTLSLGWGVLLPYHYHEVHGEEVKATAGVTLEKKDTDLIFGNHFLKRTFTITNGKLQTKELTNNRTGSQKKLRPASSEEFIIRTLENGLTQNAFQPPHDKLATNQWKITSDSEAKNEGQNGPASKMFDGDINTYYHSRYGQGVNETEHQYPHNIYIDFQEEQAFQSLHYKQRIHNGKPTVSGHVKNFKIYIASSIDELKGQTNPVFTGTFDDKEDTYLNLGKEIKTRYVRIEFTDSYDPHDSRVDRQVACCSEFEFFKDKAVFPKNEVNDIYASGLMIKGEPILNPIENGKSLTFIFQPVVARGVTYNIQEVFTMKTNDPFMRKHLVIQVDAKDASKAKIDSIDLENMDFLEEDASVHGELGNKTQNYWTIPELKNNPDMANMKGDYLELGQPYYVGAMYWGCEFPQTENKIRVNTKTMKQNGFIRYHYGKNLEIDHDFNSYNNYNGANNQSGVMVTWDAVCGSARSSDYSVVQSDFYDYIETIATPTTFRQQFNSWYDNMKNINSENIKNSFSEIEKGFTQHGLEPLDSYVVDDGWVNYQSFWDFDRSQNKFPNELYDSSLQVKRMGSSFGLWLGPRGGYGTERTIANWIQRNGLGSVNEQSGGDINISDARYLNKLRQDIFLNYQKKFDINYWKLDGMLLNPSTQANEHHVVGNPYYTISETYERWTDIYEDMRAQRTQEGKDLWINMTSYTNPSPWHLQWVNSVWMQNTGDSGFNYKFNATDEEAMLTYRDGDYYDFFNENQWQLPNKYFYNHDPVYAKTAHSAPGGRHLIHYTTEELRHHLYMLGTRGTAFWEYYYSPSMFDEEKWQVNAEASKWIKDNFDILQRSKMFGGDPEYGHVYGYSCWKGQEGIVSLRNPKNVEQSYTLTYDRLIGVSEDLKNVSGKVVIGDINKYQNNQTLSYGDQITFTLKPQEILIMQYGPKDNKPAAIQTVHGDKKEVDVVFDERIRTPSINQFKVEGYDVDAVKLLADLRTVRLSLNKPLKDLDTLHVYVNGVEDVVGNISKTDKTDDYYENGIVTSIVNRTLDGMHINKGNQYTVQGNDGMSIVGKIQTSSKSATIVQQQDVYSLSIDENGYLVFSMNGVSVNSQYNSKTRESDGSVTTHVKGMLSDGKEHTFAAVREINGSLKLYIDGELVNSVYSPTLAHFNMPKGEIHFAQDLVGKASYVTVLDRPLAYDEVTRFVDEKDVTGNISLRKNNKDVKVSAFDVTKNKAVSEKSDRPFSHINDGIKQYQANYLELNDTDDGKRHSRYIELDLGNLTTIEKMHMIRYADGRTYGPTVISVSKDKDFQSPVIVYNSDQTGKVHQLGQGKDALYQERAEGKTITLDQPVQARYIRIYVNGNENGSTSDHIVEFEVYGTKQGKEGQSLYRMDYSILEPLVNEDMGTNYTKTSLLAYSKQAQPALDKAKKLLDERNAQSDQEIDHLVLAIKKARELLVEHADTKKAKHLLQEAEKLQQKDYTTDSWKAFIQAQKRLDNAVNDPSDIMQTEMDDLIKAFNTAKDGLVKQSLQESDHITNNDAIKDQTQETSDHITNNDVIKDQTHEENNISQEVKSQHSIETSDRTNISLSLILCLFAIIGLRALMKRKN</sequence>
<dbReference type="EMBL" id="VUNM01000012">
    <property type="protein sequence ID" value="MST89214.1"/>
    <property type="molecule type" value="Genomic_DNA"/>
</dbReference>
<name>A0A844FU43_9FIRM</name>
<dbReference type="SUPFAM" id="SSF49785">
    <property type="entry name" value="Galactose-binding domain-like"/>
    <property type="match status" value="2"/>
</dbReference>
<dbReference type="Gene3D" id="3.20.20.70">
    <property type="entry name" value="Aldolase class I"/>
    <property type="match status" value="1"/>
</dbReference>
<dbReference type="Gene3D" id="2.60.120.200">
    <property type="match status" value="1"/>
</dbReference>
<dbReference type="PROSITE" id="PS50022">
    <property type="entry name" value="FA58C_3"/>
    <property type="match status" value="1"/>
</dbReference>
<dbReference type="InterPro" id="IPR017853">
    <property type="entry name" value="GH"/>
</dbReference>
<keyword evidence="2" id="KW-1133">Transmembrane helix</keyword>
<keyword evidence="2" id="KW-0472">Membrane</keyword>
<dbReference type="Pfam" id="PF00754">
    <property type="entry name" value="F5_F8_type_C"/>
    <property type="match status" value="1"/>
</dbReference>
<evidence type="ECO:0000259" key="3">
    <source>
        <dbReference type="PROSITE" id="PS50022"/>
    </source>
</evidence>
<feature type="domain" description="F5/8 type C" evidence="3">
    <location>
        <begin position="95"/>
        <end position="264"/>
    </location>
</feature>
<evidence type="ECO:0000256" key="1">
    <source>
        <dbReference type="ARBA" id="ARBA00022729"/>
    </source>
</evidence>
<dbReference type="SUPFAM" id="SSF49899">
    <property type="entry name" value="Concanavalin A-like lectins/glucanases"/>
    <property type="match status" value="1"/>
</dbReference>
<dbReference type="InterPro" id="IPR014755">
    <property type="entry name" value="Cu-Rt/internalin_Ig-like"/>
</dbReference>
<proteinExistence type="predicted"/>
<dbReference type="InterPro" id="IPR008979">
    <property type="entry name" value="Galactose-bd-like_sf"/>
</dbReference>